<evidence type="ECO:0000256" key="4">
    <source>
        <dbReference type="ARBA" id="ARBA00023136"/>
    </source>
</evidence>
<evidence type="ECO:0000256" key="6">
    <source>
        <dbReference type="SAM" id="Phobius"/>
    </source>
</evidence>
<dbReference type="InterPro" id="IPR033308">
    <property type="entry name" value="PGAP5/Cdc1/Ted1"/>
</dbReference>
<evidence type="ECO:0000256" key="5">
    <source>
        <dbReference type="SAM" id="MobiDB-lite"/>
    </source>
</evidence>
<dbReference type="GO" id="GO:0006506">
    <property type="term" value="P:GPI anchor biosynthetic process"/>
    <property type="evidence" value="ECO:0007669"/>
    <property type="project" value="InterPro"/>
</dbReference>
<feature type="compositionally biased region" description="Low complexity" evidence="5">
    <location>
        <begin position="434"/>
        <end position="451"/>
    </location>
</feature>
<dbReference type="GO" id="GO:0016020">
    <property type="term" value="C:membrane"/>
    <property type="evidence" value="ECO:0007669"/>
    <property type="project" value="UniProtKB-SubCell"/>
</dbReference>
<dbReference type="STRING" id="1314771.A0A197K1V1"/>
<evidence type="ECO:0000256" key="1">
    <source>
        <dbReference type="ARBA" id="ARBA00004141"/>
    </source>
</evidence>
<accession>A0A197K1V1</accession>
<comment type="subcellular location">
    <subcellularLocation>
        <location evidence="1">Membrane</location>
        <topology evidence="1">Multi-pass membrane protein</topology>
    </subcellularLocation>
</comment>
<evidence type="ECO:0000259" key="7">
    <source>
        <dbReference type="Pfam" id="PF00149"/>
    </source>
</evidence>
<dbReference type="OrthoDB" id="5977743at2759"/>
<keyword evidence="9" id="KW-1185">Reference proteome</keyword>
<gene>
    <name evidence="8" type="ORF">K457DRAFT_892661</name>
</gene>
<organism evidence="8 9">
    <name type="scientific">Linnemannia elongata AG-77</name>
    <dbReference type="NCBI Taxonomy" id="1314771"/>
    <lineage>
        <taxon>Eukaryota</taxon>
        <taxon>Fungi</taxon>
        <taxon>Fungi incertae sedis</taxon>
        <taxon>Mucoromycota</taxon>
        <taxon>Mortierellomycotina</taxon>
        <taxon>Mortierellomycetes</taxon>
        <taxon>Mortierellales</taxon>
        <taxon>Mortierellaceae</taxon>
        <taxon>Linnemannia</taxon>
    </lineage>
</organism>
<dbReference type="EMBL" id="KV442034">
    <property type="protein sequence ID" value="OAQ30671.1"/>
    <property type="molecule type" value="Genomic_DNA"/>
</dbReference>
<dbReference type="PANTHER" id="PTHR13315">
    <property type="entry name" value="METALLO PHOSPHOESTERASE RELATED"/>
    <property type="match status" value="1"/>
</dbReference>
<reference evidence="8 9" key="1">
    <citation type="submission" date="2016-05" db="EMBL/GenBank/DDBJ databases">
        <title>Genome sequencing reveals origins of a unique bacterial endosymbiosis in the earliest lineages of terrestrial Fungi.</title>
        <authorList>
            <consortium name="DOE Joint Genome Institute"/>
            <person name="Uehling J."/>
            <person name="Gryganskyi A."/>
            <person name="Hameed K."/>
            <person name="Tschaplinski T."/>
            <person name="Misztal P."/>
            <person name="Wu S."/>
            <person name="Desiro A."/>
            <person name="Vande Pol N."/>
            <person name="Du Z.-Y."/>
            <person name="Zienkiewicz A."/>
            <person name="Zienkiewicz K."/>
            <person name="Morin E."/>
            <person name="Tisserant E."/>
            <person name="Splivallo R."/>
            <person name="Hainaut M."/>
            <person name="Henrissat B."/>
            <person name="Ohm R."/>
            <person name="Kuo A."/>
            <person name="Yan J."/>
            <person name="Lipzen A."/>
            <person name="Nolan M."/>
            <person name="Labutti K."/>
            <person name="Barry K."/>
            <person name="Goldstein A."/>
            <person name="Labbe J."/>
            <person name="Schadt C."/>
            <person name="Tuskan G."/>
            <person name="Grigoriev I."/>
            <person name="Martin F."/>
            <person name="Vilgalys R."/>
            <person name="Bonito G."/>
        </authorList>
    </citation>
    <scope>NUCLEOTIDE SEQUENCE [LARGE SCALE GENOMIC DNA]</scope>
    <source>
        <strain evidence="8 9">AG-77</strain>
    </source>
</reference>
<feature type="transmembrane region" description="Helical" evidence="6">
    <location>
        <begin position="319"/>
        <end position="341"/>
    </location>
</feature>
<feature type="non-terminal residue" evidence="8">
    <location>
        <position position="1"/>
    </location>
</feature>
<proteinExistence type="predicted"/>
<feature type="non-terminal residue" evidence="8">
    <location>
        <position position="451"/>
    </location>
</feature>
<dbReference type="Gene3D" id="3.60.21.10">
    <property type="match status" value="1"/>
</dbReference>
<dbReference type="Pfam" id="PF00149">
    <property type="entry name" value="Metallophos"/>
    <property type="match status" value="1"/>
</dbReference>
<dbReference type="PANTHER" id="PTHR13315:SF4">
    <property type="entry name" value="METALLOPHOSPHOESTERASE, ISOFORM E"/>
    <property type="match status" value="1"/>
</dbReference>
<dbReference type="InterPro" id="IPR004843">
    <property type="entry name" value="Calcineurin-like_PHP"/>
</dbReference>
<dbReference type="GO" id="GO:0005783">
    <property type="term" value="C:endoplasmic reticulum"/>
    <property type="evidence" value="ECO:0007669"/>
    <property type="project" value="TreeGrafter"/>
</dbReference>
<keyword evidence="3 6" id="KW-1133">Transmembrane helix</keyword>
<dbReference type="InterPro" id="IPR029052">
    <property type="entry name" value="Metallo-depent_PP-like"/>
</dbReference>
<name>A0A197K1V1_9FUNG</name>
<evidence type="ECO:0000256" key="2">
    <source>
        <dbReference type="ARBA" id="ARBA00022692"/>
    </source>
</evidence>
<feature type="compositionally biased region" description="Polar residues" evidence="5">
    <location>
        <begin position="424"/>
        <end position="433"/>
    </location>
</feature>
<feature type="region of interest" description="Disordered" evidence="5">
    <location>
        <begin position="404"/>
        <end position="451"/>
    </location>
</feature>
<keyword evidence="2 6" id="KW-0812">Transmembrane</keyword>
<evidence type="ECO:0000256" key="3">
    <source>
        <dbReference type="ARBA" id="ARBA00022989"/>
    </source>
</evidence>
<dbReference type="SUPFAM" id="SSF56300">
    <property type="entry name" value="Metallo-dependent phosphatases"/>
    <property type="match status" value="1"/>
</dbReference>
<evidence type="ECO:0000313" key="9">
    <source>
        <dbReference type="Proteomes" id="UP000078512"/>
    </source>
</evidence>
<feature type="domain" description="Calcineurin-like phosphoesterase" evidence="7">
    <location>
        <begin position="35"/>
        <end position="227"/>
    </location>
</feature>
<dbReference type="GO" id="GO:0016787">
    <property type="term" value="F:hydrolase activity"/>
    <property type="evidence" value="ECO:0007669"/>
    <property type="project" value="InterPro"/>
</dbReference>
<evidence type="ECO:0000313" key="8">
    <source>
        <dbReference type="EMBL" id="OAQ30671.1"/>
    </source>
</evidence>
<dbReference type="AlphaFoldDB" id="A0A197K1V1"/>
<dbReference type="Proteomes" id="UP000078512">
    <property type="component" value="Unassembled WGS sequence"/>
</dbReference>
<sequence length="451" mass="51163">IVIIADPQLTDWYSYKQTGLALWLTEFYTDLFMRKSFARLHRRLQPDMVLFLGDLLDGGRETVAGHDRGVYEKNKHRFLDKVRQDGKSARLYVAGNHDVGFGDTLVRQAMKRYKGDFGSVNYEIKVGNHSLVVLDTLSLSSNITSIREESRGFLARMEQEKSKEPRLLFTHVPLFRPETTSCGEAREAQQLILDRNGEQYQNMVNASLSREILRKVQPDMVFSGDDHDWCEMGHSLDGRLTPEVTLPTFSFAQGIKQPGFVVLSLYNPRHISRNARSLMQEVDDATTTLPANHVHEGHTAKICDMTTFAYDECMLPKQLVIYSGYVCLLLCTLLWLVGYRFSWVKQSRRFRSASVLVRWNPTVVTNAKSSDCVSSSPHPLQDSTLQEELFPPQEAATETFWQQQKSEASHSFCDDEGESVDSPRISSSHSNTKSPLSPLLLSPLSPFSPLM</sequence>
<protein>
    <submittedName>
        <fullName evidence="8">Metallo-dependent phosphatase</fullName>
    </submittedName>
</protein>
<keyword evidence="4 6" id="KW-0472">Membrane</keyword>